<dbReference type="NCBIfam" id="TIGR00003">
    <property type="entry name" value="copper ion binding protein"/>
    <property type="match status" value="1"/>
</dbReference>
<organism evidence="4 5">
    <name type="scientific">Mycobacterium timonense</name>
    <dbReference type="NCBI Taxonomy" id="701043"/>
    <lineage>
        <taxon>Bacteria</taxon>
        <taxon>Bacillati</taxon>
        <taxon>Actinomycetota</taxon>
        <taxon>Actinomycetes</taxon>
        <taxon>Mycobacteriales</taxon>
        <taxon>Mycobacteriaceae</taxon>
        <taxon>Mycobacterium</taxon>
        <taxon>Mycobacterium avium complex (MAC)</taxon>
    </lineage>
</organism>
<keyword evidence="2" id="KW-0186">Copper</keyword>
<feature type="domain" description="HMA" evidence="3">
    <location>
        <begin position="36"/>
        <end position="101"/>
    </location>
</feature>
<comment type="caution">
    <text evidence="4">The sequence shown here is derived from an EMBL/GenBank/DDBJ whole genome shotgun (WGS) entry which is preliminary data.</text>
</comment>
<dbReference type="Proteomes" id="UP000465301">
    <property type="component" value="Unassembled WGS sequence"/>
</dbReference>
<dbReference type="PROSITE" id="PS01047">
    <property type="entry name" value="HMA_1"/>
    <property type="match status" value="1"/>
</dbReference>
<dbReference type="InterPro" id="IPR017969">
    <property type="entry name" value="Heavy-metal-associated_CS"/>
</dbReference>
<keyword evidence="1" id="KW-0479">Metal-binding</keyword>
<reference evidence="4 5" key="1">
    <citation type="journal article" date="2019" name="Emerg. Microbes Infect.">
        <title>Comprehensive subspecies identification of 175 nontuberculous mycobacteria species based on 7547 genomic profiles.</title>
        <authorList>
            <person name="Matsumoto Y."/>
            <person name="Kinjo T."/>
            <person name="Motooka D."/>
            <person name="Nabeya D."/>
            <person name="Jung N."/>
            <person name="Uechi K."/>
            <person name="Horii T."/>
            <person name="Iida T."/>
            <person name="Fujita J."/>
            <person name="Nakamura S."/>
        </authorList>
    </citation>
    <scope>NUCLEOTIDE SEQUENCE [LARGE SCALE GENOMIC DNA]</scope>
    <source>
        <strain evidence="4 5">JCM 30726</strain>
    </source>
</reference>
<dbReference type="PRINTS" id="PR00944">
    <property type="entry name" value="CUEXPORT"/>
</dbReference>
<dbReference type="Gene3D" id="3.30.70.100">
    <property type="match status" value="1"/>
</dbReference>
<protein>
    <recommendedName>
        <fullName evidence="3">HMA domain-containing protein</fullName>
    </recommendedName>
</protein>
<dbReference type="InterPro" id="IPR006122">
    <property type="entry name" value="HMA_Cu_ion-bd"/>
</dbReference>
<dbReference type="EMBL" id="BLLA01000001">
    <property type="protein sequence ID" value="GFG96255.1"/>
    <property type="molecule type" value="Genomic_DNA"/>
</dbReference>
<dbReference type="SUPFAM" id="SSF55008">
    <property type="entry name" value="HMA, heavy metal-associated domain"/>
    <property type="match status" value="1"/>
</dbReference>
<dbReference type="FunFam" id="3.30.70.100:FF:000001">
    <property type="entry name" value="ATPase copper transporting beta"/>
    <property type="match status" value="1"/>
</dbReference>
<evidence type="ECO:0000256" key="1">
    <source>
        <dbReference type="ARBA" id="ARBA00022723"/>
    </source>
</evidence>
<dbReference type="InterPro" id="IPR036163">
    <property type="entry name" value="HMA_dom_sf"/>
</dbReference>
<dbReference type="InterPro" id="IPR000428">
    <property type="entry name" value="Cu-bd"/>
</dbReference>
<dbReference type="Pfam" id="PF00403">
    <property type="entry name" value="HMA"/>
    <property type="match status" value="1"/>
</dbReference>
<proteinExistence type="predicted"/>
<sequence>MSSAARSFGMLTLGQIPYGGILLIETAFDVKGADMSTVTVRVAGMTCAHCASSVHDEVGSIAGVTAVDVDLSTGKVTVESDNPVDNDALKAAVEEAGYQLAG</sequence>
<evidence type="ECO:0000313" key="4">
    <source>
        <dbReference type="EMBL" id="GFG96255.1"/>
    </source>
</evidence>
<dbReference type="PROSITE" id="PS50846">
    <property type="entry name" value="HMA_2"/>
    <property type="match status" value="1"/>
</dbReference>
<dbReference type="GO" id="GO:0006825">
    <property type="term" value="P:copper ion transport"/>
    <property type="evidence" value="ECO:0007669"/>
    <property type="project" value="InterPro"/>
</dbReference>
<accession>A0A7I9Z5W7</accession>
<evidence type="ECO:0000313" key="5">
    <source>
        <dbReference type="Proteomes" id="UP000465301"/>
    </source>
</evidence>
<keyword evidence="5" id="KW-1185">Reference proteome</keyword>
<dbReference type="CDD" id="cd00371">
    <property type="entry name" value="HMA"/>
    <property type="match status" value="1"/>
</dbReference>
<evidence type="ECO:0000256" key="2">
    <source>
        <dbReference type="ARBA" id="ARBA00023008"/>
    </source>
</evidence>
<dbReference type="GO" id="GO:0005507">
    <property type="term" value="F:copper ion binding"/>
    <property type="evidence" value="ECO:0007669"/>
    <property type="project" value="InterPro"/>
</dbReference>
<name>A0A7I9Z5W7_9MYCO</name>
<gene>
    <name evidence="4" type="ORF">MTIM_21340</name>
</gene>
<dbReference type="InterPro" id="IPR006121">
    <property type="entry name" value="HMA_dom"/>
</dbReference>
<dbReference type="AlphaFoldDB" id="A0A7I9Z5W7"/>
<evidence type="ECO:0000259" key="3">
    <source>
        <dbReference type="PROSITE" id="PS50846"/>
    </source>
</evidence>